<feature type="transmembrane region" description="Helical" evidence="6">
    <location>
        <begin position="427"/>
        <end position="451"/>
    </location>
</feature>
<proteinExistence type="predicted"/>
<name>A0A0P4W9N0_SCYOL</name>
<dbReference type="InterPro" id="IPR036259">
    <property type="entry name" value="MFS_trans_sf"/>
</dbReference>
<evidence type="ECO:0008006" key="8">
    <source>
        <dbReference type="Google" id="ProtNLM"/>
    </source>
</evidence>
<dbReference type="GO" id="GO:0016020">
    <property type="term" value="C:membrane"/>
    <property type="evidence" value="ECO:0007669"/>
    <property type="project" value="UniProtKB-SubCell"/>
</dbReference>
<feature type="transmembrane region" description="Helical" evidence="6">
    <location>
        <begin position="107"/>
        <end position="126"/>
    </location>
</feature>
<feature type="transmembrane region" description="Helical" evidence="6">
    <location>
        <begin position="189"/>
        <end position="211"/>
    </location>
</feature>
<protein>
    <recommendedName>
        <fullName evidence="8">Major facilitator superfamily (MFS) profile domain-containing protein</fullName>
    </recommendedName>
</protein>
<dbReference type="Pfam" id="PF07690">
    <property type="entry name" value="MFS_1"/>
    <property type="match status" value="1"/>
</dbReference>
<dbReference type="InterPro" id="IPR052983">
    <property type="entry name" value="MFS_Riboflavin_Transporter"/>
</dbReference>
<feature type="transmembrane region" description="Helical" evidence="6">
    <location>
        <begin position="402"/>
        <end position="421"/>
    </location>
</feature>
<feature type="transmembrane region" description="Helical" evidence="6">
    <location>
        <begin position="310"/>
        <end position="330"/>
    </location>
</feature>
<feature type="transmembrane region" description="Helical" evidence="6">
    <location>
        <begin position="370"/>
        <end position="390"/>
    </location>
</feature>
<dbReference type="PANTHER" id="PTHR43385">
    <property type="entry name" value="RIBOFLAVIN TRANSPORTER RIBJ"/>
    <property type="match status" value="1"/>
</dbReference>
<dbReference type="AlphaFoldDB" id="A0A0P4W9N0"/>
<dbReference type="Gene3D" id="1.20.1250.20">
    <property type="entry name" value="MFS general substrate transporter like domains"/>
    <property type="match status" value="2"/>
</dbReference>
<evidence type="ECO:0000256" key="5">
    <source>
        <dbReference type="ARBA" id="ARBA00023136"/>
    </source>
</evidence>
<evidence type="ECO:0000256" key="1">
    <source>
        <dbReference type="ARBA" id="ARBA00004141"/>
    </source>
</evidence>
<keyword evidence="2" id="KW-0813">Transport</keyword>
<dbReference type="GO" id="GO:0022857">
    <property type="term" value="F:transmembrane transporter activity"/>
    <property type="evidence" value="ECO:0007669"/>
    <property type="project" value="InterPro"/>
</dbReference>
<organism evidence="7">
    <name type="scientific">Scylla olivacea</name>
    <name type="common">Orange mud crab</name>
    <name type="synonym">Cancer olivacea</name>
    <dbReference type="NCBI Taxonomy" id="85551"/>
    <lineage>
        <taxon>Eukaryota</taxon>
        <taxon>Metazoa</taxon>
        <taxon>Ecdysozoa</taxon>
        <taxon>Arthropoda</taxon>
        <taxon>Crustacea</taxon>
        <taxon>Multicrustacea</taxon>
        <taxon>Malacostraca</taxon>
        <taxon>Eumalacostraca</taxon>
        <taxon>Eucarida</taxon>
        <taxon>Decapoda</taxon>
        <taxon>Pleocyemata</taxon>
        <taxon>Brachyura</taxon>
        <taxon>Eubrachyura</taxon>
        <taxon>Portunoidea</taxon>
        <taxon>Portunidae</taxon>
        <taxon>Portuninae</taxon>
        <taxon>Scylla</taxon>
    </lineage>
</organism>
<evidence type="ECO:0000256" key="4">
    <source>
        <dbReference type="ARBA" id="ARBA00022989"/>
    </source>
</evidence>
<feature type="transmembrane region" description="Helical" evidence="6">
    <location>
        <begin position="7"/>
        <end position="28"/>
    </location>
</feature>
<feature type="transmembrane region" description="Helical" evidence="6">
    <location>
        <begin position="48"/>
        <end position="71"/>
    </location>
</feature>
<evidence type="ECO:0000256" key="6">
    <source>
        <dbReference type="SAM" id="Phobius"/>
    </source>
</evidence>
<evidence type="ECO:0000256" key="2">
    <source>
        <dbReference type="ARBA" id="ARBA00022448"/>
    </source>
</evidence>
<keyword evidence="4 6" id="KW-1133">Transmembrane helix</keyword>
<dbReference type="CDD" id="cd17353">
    <property type="entry name" value="MFS_OFA_like"/>
    <property type="match status" value="1"/>
</dbReference>
<dbReference type="InterPro" id="IPR011701">
    <property type="entry name" value="MFS"/>
</dbReference>
<feature type="transmembrane region" description="Helical" evidence="6">
    <location>
        <begin position="276"/>
        <end position="298"/>
    </location>
</feature>
<dbReference type="EMBL" id="GDRN01061979">
    <property type="protein sequence ID" value="JAI65135.1"/>
    <property type="molecule type" value="Transcribed_RNA"/>
</dbReference>
<keyword evidence="3 6" id="KW-0812">Transmembrane</keyword>
<evidence type="ECO:0000256" key="3">
    <source>
        <dbReference type="ARBA" id="ARBA00022692"/>
    </source>
</evidence>
<feature type="transmembrane region" description="Helical" evidence="6">
    <location>
        <begin position="147"/>
        <end position="169"/>
    </location>
</feature>
<feature type="transmembrane region" description="Helical" evidence="6">
    <location>
        <begin position="342"/>
        <end position="364"/>
    </location>
</feature>
<comment type="subcellular location">
    <subcellularLocation>
        <location evidence="1">Membrane</location>
        <topology evidence="1">Multi-pass membrane protein</topology>
    </subcellularLocation>
</comment>
<accession>A0A0P4W9N0</accession>
<evidence type="ECO:0000313" key="7">
    <source>
        <dbReference type="EMBL" id="JAI65135.1"/>
    </source>
</evidence>
<dbReference type="SUPFAM" id="SSF103473">
    <property type="entry name" value="MFS general substrate transporter"/>
    <property type="match status" value="1"/>
</dbReference>
<reference evidence="7" key="1">
    <citation type="submission" date="2015-09" db="EMBL/GenBank/DDBJ databases">
        <title>Scylla olivacea transcriptome.</title>
        <authorList>
            <person name="Ikhwanuddin M."/>
        </authorList>
    </citation>
    <scope>NUCLEOTIDE SEQUENCE</scope>
</reference>
<sequence>MICPAWRVGGVCAIVGGILIHLTLGNLYSFGNMMTYMVSYMHQRVDPTITYANILWVNSITTMSQGFFMVLGGLLEKQAGPQLTCLLGCSILSSGIILTRYTVDVSLFAVLLTYGLLSGLGISLAYTTPLSCGMQWFPRHKGLVNGLIVAGFGLGALGSTTLQTMYLNPENKPPQSDGYFVEASILNRVPSVFVLLGVIFLVMQVVGCFLLKKPPQNMVHCQQESEGLLAEEVTSDGQELHINTPNITPSSSTTSFTTTTSPCSNLKPREVIKHRIFWRLWLIYFFNTIAIGYINAMGKSFGQTFIKDDHFLAVIVSMAAVFNAGGRVVWGRLMDITSFRVAMRMVTSILTVLFATMPLTVYLGKGGFTIWLWAIFFTFSGTFVLMPTAVEKTFGADHYSANYGLLFTSQTVSGPLIALGNQLLLTTFGFIGCFEVVAVIIFLSICMTFLIPEGI</sequence>
<dbReference type="PANTHER" id="PTHR43385:SF1">
    <property type="entry name" value="RIBOFLAVIN TRANSPORTER RIBJ"/>
    <property type="match status" value="1"/>
</dbReference>
<keyword evidence="5 6" id="KW-0472">Membrane</keyword>